<dbReference type="Proteomes" id="UP000501690">
    <property type="component" value="Linkage Group LG3"/>
</dbReference>
<proteinExistence type="predicted"/>
<keyword evidence="4" id="KW-1185">Reference proteome</keyword>
<name>A0A4D6LBM1_VIGUN</name>
<dbReference type="PROSITE" id="PS50966">
    <property type="entry name" value="ZF_SWIM"/>
    <property type="match status" value="1"/>
</dbReference>
<evidence type="ECO:0000256" key="1">
    <source>
        <dbReference type="PROSITE-ProRule" id="PRU00325"/>
    </source>
</evidence>
<organism evidence="3 4">
    <name type="scientific">Vigna unguiculata</name>
    <name type="common">Cowpea</name>
    <dbReference type="NCBI Taxonomy" id="3917"/>
    <lineage>
        <taxon>Eukaryota</taxon>
        <taxon>Viridiplantae</taxon>
        <taxon>Streptophyta</taxon>
        <taxon>Embryophyta</taxon>
        <taxon>Tracheophyta</taxon>
        <taxon>Spermatophyta</taxon>
        <taxon>Magnoliopsida</taxon>
        <taxon>eudicotyledons</taxon>
        <taxon>Gunneridae</taxon>
        <taxon>Pentapetalae</taxon>
        <taxon>rosids</taxon>
        <taxon>fabids</taxon>
        <taxon>Fabales</taxon>
        <taxon>Fabaceae</taxon>
        <taxon>Papilionoideae</taxon>
        <taxon>50 kb inversion clade</taxon>
        <taxon>NPAAA clade</taxon>
        <taxon>indigoferoid/millettioid clade</taxon>
        <taxon>Phaseoleae</taxon>
        <taxon>Vigna</taxon>
    </lineage>
</organism>
<dbReference type="EMBL" id="CP039347">
    <property type="protein sequence ID" value="QCD85796.1"/>
    <property type="molecule type" value="Genomic_DNA"/>
</dbReference>
<keyword evidence="1" id="KW-0479">Metal-binding</keyword>
<sequence>MAIVESVGKIPLQDPPEEEFSAADLTWTKFGTGEHHDVVALIPYDRVDAFIIGKCSNVECPTRFHIERGRKRTIGSLKDYKDDEYLEYRLDHLFAKVVSQKNSSLTHLVWNLGSEFAFCDCSWSMQGNLCKHVIKVNMICENLKGYQSSMSFRSFEEVLMDLWRKPVDDSFALDLSLACTHQMLD</sequence>
<evidence type="ECO:0000313" key="3">
    <source>
        <dbReference type="EMBL" id="QCD85796.1"/>
    </source>
</evidence>
<gene>
    <name evidence="3" type="ORF">DEO72_LG3g317</name>
</gene>
<dbReference type="Pfam" id="PF04434">
    <property type="entry name" value="SWIM"/>
    <property type="match status" value="1"/>
</dbReference>
<evidence type="ECO:0000313" key="4">
    <source>
        <dbReference type="Proteomes" id="UP000501690"/>
    </source>
</evidence>
<evidence type="ECO:0000259" key="2">
    <source>
        <dbReference type="PROSITE" id="PS50966"/>
    </source>
</evidence>
<feature type="domain" description="SWIM-type" evidence="2">
    <location>
        <begin position="104"/>
        <end position="141"/>
    </location>
</feature>
<dbReference type="PANTHER" id="PTHR33977:SF2">
    <property type="entry name" value="OS09G0309100 PROTEIN"/>
    <property type="match status" value="1"/>
</dbReference>
<keyword evidence="1" id="KW-0862">Zinc</keyword>
<dbReference type="AlphaFoldDB" id="A0A4D6LBM1"/>
<keyword evidence="1" id="KW-0863">Zinc-finger</keyword>
<dbReference type="GO" id="GO:0008270">
    <property type="term" value="F:zinc ion binding"/>
    <property type="evidence" value="ECO:0007669"/>
    <property type="project" value="UniProtKB-KW"/>
</dbReference>
<protein>
    <recommendedName>
        <fullName evidence="2">SWIM-type domain-containing protein</fullName>
    </recommendedName>
</protein>
<reference evidence="3 4" key="1">
    <citation type="submission" date="2019-04" db="EMBL/GenBank/DDBJ databases">
        <title>An improved genome assembly and genetic linkage map for asparagus bean, Vigna unguiculata ssp. sesquipedialis.</title>
        <authorList>
            <person name="Xia Q."/>
            <person name="Zhang R."/>
            <person name="Dong Y."/>
        </authorList>
    </citation>
    <scope>NUCLEOTIDE SEQUENCE [LARGE SCALE GENOMIC DNA]</scope>
    <source>
        <tissue evidence="3">Leaf</tissue>
    </source>
</reference>
<accession>A0A4D6LBM1</accession>
<dbReference type="InterPro" id="IPR007527">
    <property type="entry name" value="Znf_SWIM"/>
</dbReference>
<dbReference type="PANTHER" id="PTHR33977">
    <property type="entry name" value="ZINC ION BINDING PROTEIN"/>
    <property type="match status" value="1"/>
</dbReference>